<dbReference type="Proteomes" id="UP000035268">
    <property type="component" value="Chromosome"/>
</dbReference>
<name>A0A0G3EB71_9BACT</name>
<dbReference type="Pfam" id="PF09720">
    <property type="entry name" value="Unstab_antitox"/>
    <property type="match status" value="1"/>
</dbReference>
<reference evidence="1 2" key="2">
    <citation type="journal article" date="2016" name="ISME J.">
        <title>Characterization of the first cultured representative of Verrucomicrobia subdivision 5 indicates the proposal of a novel phylum.</title>
        <authorList>
            <person name="Spring S."/>
            <person name="Bunk B."/>
            <person name="Sproer C."/>
            <person name="Schumann P."/>
            <person name="Rohde M."/>
            <person name="Tindall B.J."/>
            <person name="Klenk H.P."/>
        </authorList>
    </citation>
    <scope>NUCLEOTIDE SEQUENCE [LARGE SCALE GENOMIC DNA]</scope>
    <source>
        <strain evidence="1 2">L21-Fru-AB</strain>
    </source>
</reference>
<accession>A0A0G3EB71</accession>
<dbReference type="PATRIC" id="fig|1609981.3.peg.268"/>
<evidence type="ECO:0008006" key="3">
    <source>
        <dbReference type="Google" id="ProtNLM"/>
    </source>
</evidence>
<dbReference type="EMBL" id="CP010904">
    <property type="protein sequence ID" value="AKJ63538.1"/>
    <property type="molecule type" value="Genomic_DNA"/>
</dbReference>
<organism evidence="1 2">
    <name type="scientific">Kiritimatiella glycovorans</name>
    <dbReference type="NCBI Taxonomy" id="1307763"/>
    <lineage>
        <taxon>Bacteria</taxon>
        <taxon>Pseudomonadati</taxon>
        <taxon>Kiritimatiellota</taxon>
        <taxon>Kiritimatiellia</taxon>
        <taxon>Kiritimatiellales</taxon>
        <taxon>Kiritimatiellaceae</taxon>
        <taxon>Kiritimatiella</taxon>
    </lineage>
</organism>
<evidence type="ECO:0000313" key="1">
    <source>
        <dbReference type="EMBL" id="AKJ63538.1"/>
    </source>
</evidence>
<dbReference type="OrthoDB" id="1525098at2"/>
<dbReference type="RefSeq" id="WP_052880961.1">
    <property type="nucleotide sequence ID" value="NZ_CP010904.1"/>
</dbReference>
<protein>
    <recommendedName>
        <fullName evidence="3">Addiction module component</fullName>
    </recommendedName>
</protein>
<dbReference type="NCBIfam" id="TIGR02574">
    <property type="entry name" value="stabl_TIGR02574"/>
    <property type="match status" value="1"/>
</dbReference>
<dbReference type="KEGG" id="vbl:L21SP4_00255"/>
<evidence type="ECO:0000313" key="2">
    <source>
        <dbReference type="Proteomes" id="UP000035268"/>
    </source>
</evidence>
<sequence>MPSTAEIIHEAESLPVEERAVVVDSLLRSLNPPDPEIDRKWAAVAKRRLDELRSGRVKPVPGEEVFAEIRQRFAV</sequence>
<gene>
    <name evidence="1" type="ORF">L21SP4_00255</name>
</gene>
<keyword evidence="2" id="KW-1185">Reference proteome</keyword>
<reference evidence="2" key="1">
    <citation type="submission" date="2015-02" db="EMBL/GenBank/DDBJ databases">
        <title>Description and complete genome sequence of the first cultured representative of the subdivision 5 of the Verrucomicrobia phylum.</title>
        <authorList>
            <person name="Spring S."/>
            <person name="Bunk B."/>
            <person name="Sproer C."/>
            <person name="Klenk H.-P."/>
        </authorList>
    </citation>
    <scope>NUCLEOTIDE SEQUENCE [LARGE SCALE GENOMIC DNA]</scope>
    <source>
        <strain evidence="2">L21-Fru-AB</strain>
    </source>
</reference>
<proteinExistence type="predicted"/>
<dbReference type="STRING" id="1307763.L21SP4_00255"/>
<dbReference type="InterPro" id="IPR013406">
    <property type="entry name" value="CHP02574_addiction_mod"/>
</dbReference>
<dbReference type="AlphaFoldDB" id="A0A0G3EB71"/>